<accession>H2EDL6</accession>
<evidence type="ECO:0000313" key="1">
    <source>
        <dbReference type="EMBL" id="AEX62489.1"/>
    </source>
</evidence>
<dbReference type="EMBL" id="JN885997">
    <property type="protein sequence ID" value="AEX62489.1"/>
    <property type="molecule type" value="Genomic_DNA"/>
</dbReference>
<name>H2EDL6_9VIRU</name>
<reference evidence="1" key="1">
    <citation type="submission" date="2011-10" db="EMBL/GenBank/DDBJ databases">
        <title>Provirophages and transpovirons: unique mobilome of giant viruses.</title>
        <authorList>
            <person name="Desnues C."/>
            <person name="LaScola B."/>
            <person name="Yutin N."/>
            <person name="Fournous G."/>
            <person name="Koonin E."/>
            <person name="Raoult D."/>
        </authorList>
    </citation>
    <scope>NUCLEOTIDE SEQUENCE</scope>
    <source>
        <strain evidence="1">Mv13-mv</strain>
    </source>
</reference>
<protein>
    <submittedName>
        <fullName evidence="1">Uncharacterized protein</fullName>
    </submittedName>
</protein>
<organism evidence="1">
    <name type="scientific">Moumouvirus sp. 'Monve'</name>
    <dbReference type="NCBI Taxonomy" id="1128131"/>
    <lineage>
        <taxon>Viruses</taxon>
        <taxon>Varidnaviria</taxon>
        <taxon>Bamfordvirae</taxon>
        <taxon>Nucleocytoviricota</taxon>
        <taxon>Megaviricetes</taxon>
        <taxon>Imitervirales</taxon>
        <taxon>Mimiviridae</taxon>
        <taxon>Megamimivirinae</taxon>
        <taxon>Moumouvirus</taxon>
    </lineage>
</organism>
<sequence length="229" mass="27193">MASVDWECTICNQFDCIHLNRDFKPYIQVKEYDMMPEPNTHAELLVSELVLIVSIDKSAFRVQKNKLPIGSIFDTHSKNWSRNNYCAKIKIPFSKGVLKLIWHYFFTRVGKEIQYKNEGYWIDVLSEKNIENILPIIQQDWENLCYEQQFQQQFVQNILPNTFGDVDPKAISTQPILPKINGKYYPTRMFVRILAEYLIFPLRLEKCKITSYVEDYKMAQKMHQAYSRN</sequence>
<gene>
    <name evidence="1" type="ORF">mv_L284</name>
</gene>
<proteinExistence type="predicted"/>